<dbReference type="Proteomes" id="UP000631114">
    <property type="component" value="Unassembled WGS sequence"/>
</dbReference>
<organism evidence="1 2">
    <name type="scientific">Coptis chinensis</name>
    <dbReference type="NCBI Taxonomy" id="261450"/>
    <lineage>
        <taxon>Eukaryota</taxon>
        <taxon>Viridiplantae</taxon>
        <taxon>Streptophyta</taxon>
        <taxon>Embryophyta</taxon>
        <taxon>Tracheophyta</taxon>
        <taxon>Spermatophyta</taxon>
        <taxon>Magnoliopsida</taxon>
        <taxon>Ranunculales</taxon>
        <taxon>Ranunculaceae</taxon>
        <taxon>Coptidoideae</taxon>
        <taxon>Coptis</taxon>
    </lineage>
</organism>
<dbReference type="EMBL" id="JADFTS010000008">
    <property type="protein sequence ID" value="KAF9594721.1"/>
    <property type="molecule type" value="Genomic_DNA"/>
</dbReference>
<comment type="caution">
    <text evidence="1">The sequence shown here is derived from an EMBL/GenBank/DDBJ whole genome shotgun (WGS) entry which is preliminary data.</text>
</comment>
<keyword evidence="2" id="KW-1185">Reference proteome</keyword>
<gene>
    <name evidence="1" type="ORF">IFM89_034704</name>
</gene>
<protein>
    <submittedName>
        <fullName evidence="1">Uncharacterized protein</fullName>
    </submittedName>
</protein>
<dbReference type="AlphaFoldDB" id="A0A835H7J0"/>
<reference evidence="1 2" key="1">
    <citation type="submission" date="2020-10" db="EMBL/GenBank/DDBJ databases">
        <title>The Coptis chinensis genome and diversification of protoberbering-type alkaloids.</title>
        <authorList>
            <person name="Wang B."/>
            <person name="Shu S."/>
            <person name="Song C."/>
            <person name="Liu Y."/>
        </authorList>
    </citation>
    <scope>NUCLEOTIDE SEQUENCE [LARGE SCALE GENOMIC DNA]</scope>
    <source>
        <strain evidence="1">HL-2020</strain>
        <tissue evidence="1">Leaf</tissue>
    </source>
</reference>
<proteinExistence type="predicted"/>
<sequence length="200" mass="22434">MMTFFPCLTEESYDSAGVRISGIKAAYITPLTTDSGLQFLIDYLSLDSDDGQAHVDEYVRAFCMYFMGVFFFPSGHSTINLGYLANFEHLHELGGIDFGGAIYCHLLCCLDRASRQTGVVSSPQMGGFVILLESKEQWNFTRTMVSYASLEYGRYGNPTTESQERKIRWLHRDGLKGNANVKLDGFHQIILCSKTSEDSN</sequence>
<name>A0A835H7J0_9MAGN</name>
<accession>A0A835H7J0</accession>
<evidence type="ECO:0000313" key="1">
    <source>
        <dbReference type="EMBL" id="KAF9594721.1"/>
    </source>
</evidence>
<evidence type="ECO:0000313" key="2">
    <source>
        <dbReference type="Proteomes" id="UP000631114"/>
    </source>
</evidence>